<name>A0ABW4CHK5_9LACO</name>
<sequence>MTLKSFKLRIYPNATQRQQIERNFGMCRFVWNELLNMQIQRHNNGGKYLNEFQMNYLIKPLKRLYPWLKEADATSLIAVSHNLHLAFQKLFKKQAGYPKFKARRFA</sequence>
<gene>
    <name evidence="2" type="ORF">ACFQ4P_06905</name>
</gene>
<evidence type="ECO:0000313" key="3">
    <source>
        <dbReference type="Proteomes" id="UP001597196"/>
    </source>
</evidence>
<proteinExistence type="predicted"/>
<feature type="non-terminal residue" evidence="2">
    <location>
        <position position="106"/>
    </location>
</feature>
<dbReference type="EMBL" id="JBHTOC010000008">
    <property type="protein sequence ID" value="MFD1429973.1"/>
    <property type="molecule type" value="Genomic_DNA"/>
</dbReference>
<dbReference type="InterPro" id="IPR021027">
    <property type="entry name" value="Transposase_put_HTH"/>
</dbReference>
<accession>A0ABW4CHK5</accession>
<dbReference type="Proteomes" id="UP001597196">
    <property type="component" value="Unassembled WGS sequence"/>
</dbReference>
<evidence type="ECO:0000259" key="1">
    <source>
        <dbReference type="Pfam" id="PF12323"/>
    </source>
</evidence>
<reference evidence="3" key="1">
    <citation type="journal article" date="2019" name="Int. J. Syst. Evol. Microbiol.">
        <title>The Global Catalogue of Microorganisms (GCM) 10K type strain sequencing project: providing services to taxonomists for standard genome sequencing and annotation.</title>
        <authorList>
            <consortium name="The Broad Institute Genomics Platform"/>
            <consortium name="The Broad Institute Genome Sequencing Center for Infectious Disease"/>
            <person name="Wu L."/>
            <person name="Ma J."/>
        </authorList>
    </citation>
    <scope>NUCLEOTIDE SEQUENCE [LARGE SCALE GENOMIC DNA]</scope>
    <source>
        <strain evidence="3">CCM 8980</strain>
    </source>
</reference>
<comment type="caution">
    <text evidence="2">The sequence shown here is derived from an EMBL/GenBank/DDBJ whole genome shotgun (WGS) entry which is preliminary data.</text>
</comment>
<dbReference type="RefSeq" id="WP_379887449.1">
    <property type="nucleotide sequence ID" value="NZ_JBHTOC010000008.1"/>
</dbReference>
<keyword evidence="3" id="KW-1185">Reference proteome</keyword>
<organism evidence="2 3">
    <name type="scientific">Lacticaseibacillus mingshuiensis</name>
    <dbReference type="NCBI Taxonomy" id="2799574"/>
    <lineage>
        <taxon>Bacteria</taxon>
        <taxon>Bacillati</taxon>
        <taxon>Bacillota</taxon>
        <taxon>Bacilli</taxon>
        <taxon>Lactobacillales</taxon>
        <taxon>Lactobacillaceae</taxon>
        <taxon>Lacticaseibacillus</taxon>
    </lineage>
</organism>
<evidence type="ECO:0000313" key="2">
    <source>
        <dbReference type="EMBL" id="MFD1429973.1"/>
    </source>
</evidence>
<dbReference type="Pfam" id="PF12323">
    <property type="entry name" value="HTH_OrfB_IS605"/>
    <property type="match status" value="1"/>
</dbReference>
<feature type="domain" description="Transposase putative helix-turn-helix" evidence="1">
    <location>
        <begin position="1"/>
        <end position="47"/>
    </location>
</feature>
<protein>
    <submittedName>
        <fullName evidence="2">Helix-turn-helix domain-containing protein</fullName>
    </submittedName>
</protein>